<organism evidence="1 2">
    <name type="scientific">Rhizophlyctis rosea</name>
    <dbReference type="NCBI Taxonomy" id="64517"/>
    <lineage>
        <taxon>Eukaryota</taxon>
        <taxon>Fungi</taxon>
        <taxon>Fungi incertae sedis</taxon>
        <taxon>Chytridiomycota</taxon>
        <taxon>Chytridiomycota incertae sedis</taxon>
        <taxon>Chytridiomycetes</taxon>
        <taxon>Rhizophlyctidales</taxon>
        <taxon>Rhizophlyctidaceae</taxon>
        <taxon>Rhizophlyctis</taxon>
    </lineage>
</organism>
<protein>
    <submittedName>
        <fullName evidence="1">Uncharacterized protein</fullName>
    </submittedName>
</protein>
<gene>
    <name evidence="1" type="ORF">HK097_005880</name>
</gene>
<evidence type="ECO:0000313" key="2">
    <source>
        <dbReference type="Proteomes" id="UP001212841"/>
    </source>
</evidence>
<proteinExistence type="predicted"/>
<keyword evidence="2" id="KW-1185">Reference proteome</keyword>
<sequence>MPSFFLFPASGDARVCHADMLIDIKRFLNNNNEEEIYFGQTTLAMCKHDTQKGYFSGWALILYDEEAAFKHVPRNKHIPTLKGNVGIAVGYTFDKGEKNGDVLLDLNDVFLTDEAPNELLRCVHNRNLLDEIGRELIPSGSYTSNDIDKIAAQNKALLDRYKAAQQATCDFPVKEAAIMAAYEKIFKVKKGGNKKACIM</sequence>
<comment type="caution">
    <text evidence="1">The sequence shown here is derived from an EMBL/GenBank/DDBJ whole genome shotgun (WGS) entry which is preliminary data.</text>
</comment>
<reference evidence="1" key="1">
    <citation type="submission" date="2020-05" db="EMBL/GenBank/DDBJ databases">
        <title>Phylogenomic resolution of chytrid fungi.</title>
        <authorList>
            <person name="Stajich J.E."/>
            <person name="Amses K."/>
            <person name="Simmons R."/>
            <person name="Seto K."/>
            <person name="Myers J."/>
            <person name="Bonds A."/>
            <person name="Quandt C.A."/>
            <person name="Barry K."/>
            <person name="Liu P."/>
            <person name="Grigoriev I."/>
            <person name="Longcore J.E."/>
            <person name="James T.Y."/>
        </authorList>
    </citation>
    <scope>NUCLEOTIDE SEQUENCE</scope>
    <source>
        <strain evidence="1">JEL0318</strain>
    </source>
</reference>
<dbReference type="EMBL" id="JADGJD010000276">
    <property type="protein sequence ID" value="KAJ3052677.1"/>
    <property type="molecule type" value="Genomic_DNA"/>
</dbReference>
<name>A0AAD5SGD7_9FUNG</name>
<evidence type="ECO:0000313" key="1">
    <source>
        <dbReference type="EMBL" id="KAJ3052677.1"/>
    </source>
</evidence>
<dbReference type="Proteomes" id="UP001212841">
    <property type="component" value="Unassembled WGS sequence"/>
</dbReference>
<dbReference type="AlphaFoldDB" id="A0AAD5SGD7"/>
<accession>A0AAD5SGD7</accession>